<keyword evidence="2" id="KW-1185">Reference proteome</keyword>
<protein>
    <submittedName>
        <fullName evidence="1">TIGR02117 family protein</fullName>
    </submittedName>
</protein>
<gene>
    <name evidence="1" type="ORF">OQ279_12870</name>
</gene>
<dbReference type="RefSeq" id="WP_266070352.1">
    <property type="nucleotide sequence ID" value="NZ_JAPJDA010000020.1"/>
</dbReference>
<reference evidence="1" key="1">
    <citation type="submission" date="2022-11" db="EMBL/GenBank/DDBJ databases">
        <title>Salinimicrobium profundisediminis sp. nov., isolated from deep-sea sediment of the Mariana Trench.</title>
        <authorList>
            <person name="Fu H."/>
        </authorList>
    </citation>
    <scope>NUCLEOTIDE SEQUENCE</scope>
    <source>
        <strain evidence="1">MT39</strain>
    </source>
</reference>
<sequence>MKILERIIKFFAKGLLAFLLLMLLYFVSAVIGSVIPVNKDQPQGGDITIYLRTNGAHTDFIFPVQNQIMDWETLVSPQHIPSKRANFEYISFGWGDLEFYQTTPQWSDLSFPTAMKAVFLPTPSAMHVTFEPMPRFTQPVISVDISEEQYRDLVSYVAKSFEINAAGGVIPVRDLHYNQNDAFFHAKRSLNSFYTCNTWINNGLKNADLRACLWTPFDDGIFYQYR</sequence>
<name>A0A9X3CY92_9FLAO</name>
<dbReference type="Proteomes" id="UP001148482">
    <property type="component" value="Unassembled WGS sequence"/>
</dbReference>
<evidence type="ECO:0000313" key="2">
    <source>
        <dbReference type="Proteomes" id="UP001148482"/>
    </source>
</evidence>
<dbReference type="NCBIfam" id="TIGR02117">
    <property type="entry name" value="chp_urease_rgn"/>
    <property type="match status" value="1"/>
</dbReference>
<organism evidence="1 2">
    <name type="scientific">Salinimicrobium profundisediminis</name>
    <dbReference type="NCBI Taxonomy" id="2994553"/>
    <lineage>
        <taxon>Bacteria</taxon>
        <taxon>Pseudomonadati</taxon>
        <taxon>Bacteroidota</taxon>
        <taxon>Flavobacteriia</taxon>
        <taxon>Flavobacteriales</taxon>
        <taxon>Flavobacteriaceae</taxon>
        <taxon>Salinimicrobium</taxon>
    </lineage>
</organism>
<dbReference type="AlphaFoldDB" id="A0A9X3CY92"/>
<dbReference type="InterPro" id="IPR011727">
    <property type="entry name" value="CHP02117"/>
</dbReference>
<comment type="caution">
    <text evidence="1">The sequence shown here is derived from an EMBL/GenBank/DDBJ whole genome shotgun (WGS) entry which is preliminary data.</text>
</comment>
<dbReference type="Pfam" id="PF09601">
    <property type="entry name" value="DUF2459"/>
    <property type="match status" value="1"/>
</dbReference>
<evidence type="ECO:0000313" key="1">
    <source>
        <dbReference type="EMBL" id="MCX2839041.1"/>
    </source>
</evidence>
<accession>A0A9X3CY92</accession>
<proteinExistence type="predicted"/>
<dbReference type="EMBL" id="JAPJDA010000020">
    <property type="protein sequence ID" value="MCX2839041.1"/>
    <property type="molecule type" value="Genomic_DNA"/>
</dbReference>